<dbReference type="EMBL" id="BAABME010003255">
    <property type="protein sequence ID" value="GAA0158084.1"/>
    <property type="molecule type" value="Genomic_DNA"/>
</dbReference>
<dbReference type="PANTHER" id="PTHR33698:SF1">
    <property type="entry name" value="NUCLEAR TRANSPORT FACTOR 2 (NTF2) FAMILY PROTEIN"/>
    <property type="match status" value="1"/>
</dbReference>
<keyword evidence="3" id="KW-1185">Reference proteome</keyword>
<gene>
    <name evidence="2" type="ORF">LIER_15201</name>
</gene>
<comment type="caution">
    <text evidence="2">The sequence shown here is derived from an EMBL/GenBank/DDBJ whole genome shotgun (WGS) entry which is preliminary data.</text>
</comment>
<dbReference type="AlphaFoldDB" id="A0AAV3Q218"/>
<evidence type="ECO:0000313" key="2">
    <source>
        <dbReference type="EMBL" id="GAA0158084.1"/>
    </source>
</evidence>
<evidence type="ECO:0000259" key="1">
    <source>
        <dbReference type="Pfam" id="PF12680"/>
    </source>
</evidence>
<dbReference type="Pfam" id="PF12680">
    <property type="entry name" value="SnoaL_2"/>
    <property type="match status" value="1"/>
</dbReference>
<accession>A0AAV3Q218</accession>
<dbReference type="Proteomes" id="UP001454036">
    <property type="component" value="Unassembled WGS sequence"/>
</dbReference>
<protein>
    <recommendedName>
        <fullName evidence="1">SnoaL-like domain-containing protein</fullName>
    </recommendedName>
</protein>
<name>A0AAV3Q218_LITER</name>
<dbReference type="SUPFAM" id="SSF54427">
    <property type="entry name" value="NTF2-like"/>
    <property type="match status" value="1"/>
</dbReference>
<sequence length="186" mass="20646">MAMSIMTTGSSIFSRSALLALKLTNLRAVRQAKTMPFANVGEGMTMDSSTNNATTSLLTPVKAAELFYSSINDKNLEQLRNLVAEDCFFEDTFFINQPRGKQEVMRFLERLTESMGSDIKFRVEQTAGGDGSTVGVTWHFAIRNQQVPFTRGCSFYEFSKDGDQLLIKYARAVIESAIKPGEISVV</sequence>
<evidence type="ECO:0000313" key="3">
    <source>
        <dbReference type="Proteomes" id="UP001454036"/>
    </source>
</evidence>
<feature type="domain" description="SnoaL-like" evidence="1">
    <location>
        <begin position="66"/>
        <end position="162"/>
    </location>
</feature>
<dbReference type="InterPro" id="IPR032710">
    <property type="entry name" value="NTF2-like_dom_sf"/>
</dbReference>
<proteinExistence type="predicted"/>
<dbReference type="PANTHER" id="PTHR33698">
    <property type="entry name" value="NUCLEAR TRANSPORT FACTOR 2 (NTF2)-LIKE PROTEIN"/>
    <property type="match status" value="1"/>
</dbReference>
<reference evidence="2 3" key="1">
    <citation type="submission" date="2024-01" db="EMBL/GenBank/DDBJ databases">
        <title>The complete chloroplast genome sequence of Lithospermum erythrorhizon: insights into the phylogenetic relationship among Boraginaceae species and the maternal lineages of purple gromwells.</title>
        <authorList>
            <person name="Okada T."/>
            <person name="Watanabe K."/>
        </authorList>
    </citation>
    <scope>NUCLEOTIDE SEQUENCE [LARGE SCALE GENOMIC DNA]</scope>
</reference>
<dbReference type="InterPro" id="IPR037401">
    <property type="entry name" value="SnoaL-like"/>
</dbReference>
<organism evidence="2 3">
    <name type="scientific">Lithospermum erythrorhizon</name>
    <name type="common">Purple gromwell</name>
    <name type="synonym">Lithospermum officinale var. erythrorhizon</name>
    <dbReference type="NCBI Taxonomy" id="34254"/>
    <lineage>
        <taxon>Eukaryota</taxon>
        <taxon>Viridiplantae</taxon>
        <taxon>Streptophyta</taxon>
        <taxon>Embryophyta</taxon>
        <taxon>Tracheophyta</taxon>
        <taxon>Spermatophyta</taxon>
        <taxon>Magnoliopsida</taxon>
        <taxon>eudicotyledons</taxon>
        <taxon>Gunneridae</taxon>
        <taxon>Pentapetalae</taxon>
        <taxon>asterids</taxon>
        <taxon>lamiids</taxon>
        <taxon>Boraginales</taxon>
        <taxon>Boraginaceae</taxon>
        <taxon>Boraginoideae</taxon>
        <taxon>Lithospermeae</taxon>
        <taxon>Lithospermum</taxon>
    </lineage>
</organism>
<dbReference type="Gene3D" id="3.10.450.50">
    <property type="match status" value="1"/>
</dbReference>